<dbReference type="InterPro" id="IPR051217">
    <property type="entry name" value="Insect_Cuticle_Struc_Prot"/>
</dbReference>
<comment type="caution">
    <text evidence="4">The sequence shown here is derived from an EMBL/GenBank/DDBJ whole genome shotgun (WGS) entry which is preliminary data.</text>
</comment>
<evidence type="ECO:0000313" key="5">
    <source>
        <dbReference type="Proteomes" id="UP001219518"/>
    </source>
</evidence>
<dbReference type="AlphaFoldDB" id="A0AAE1LNJ2"/>
<name>A0AAE1LNJ2_9NEOP</name>
<dbReference type="InterPro" id="IPR031311">
    <property type="entry name" value="CHIT_BIND_RR_consensus"/>
</dbReference>
<evidence type="ECO:0000313" key="4">
    <source>
        <dbReference type="EMBL" id="KAK3926856.1"/>
    </source>
</evidence>
<dbReference type="InterPro" id="IPR000618">
    <property type="entry name" value="Insect_cuticle"/>
</dbReference>
<dbReference type="Pfam" id="PF00379">
    <property type="entry name" value="Chitin_bind_4"/>
    <property type="match status" value="1"/>
</dbReference>
<gene>
    <name evidence="4" type="ORF">KUF71_015192</name>
</gene>
<dbReference type="GO" id="GO:0042302">
    <property type="term" value="F:structural constituent of cuticle"/>
    <property type="evidence" value="ECO:0007669"/>
    <property type="project" value="UniProtKB-UniRule"/>
</dbReference>
<dbReference type="PRINTS" id="PR00947">
    <property type="entry name" value="CUTICLE"/>
</dbReference>
<accession>A0AAE1LNJ2</accession>
<reference evidence="4" key="2">
    <citation type="journal article" date="2023" name="BMC Genomics">
        <title>Pest status, molecular evolution, and epigenetic factors derived from the genome assembly of Frankliniella fusca, a thysanopteran phytovirus vector.</title>
        <authorList>
            <person name="Catto M.A."/>
            <person name="Labadie P.E."/>
            <person name="Jacobson A.L."/>
            <person name="Kennedy G.G."/>
            <person name="Srinivasan R."/>
            <person name="Hunt B.G."/>
        </authorList>
    </citation>
    <scope>NUCLEOTIDE SEQUENCE</scope>
    <source>
        <strain evidence="4">PL_HMW_Pooled</strain>
    </source>
</reference>
<evidence type="ECO:0000256" key="1">
    <source>
        <dbReference type="ARBA" id="ARBA00022460"/>
    </source>
</evidence>
<dbReference type="PANTHER" id="PTHR12236:SF75">
    <property type="entry name" value="CUTICULAR PROTEIN 62BB, ISOFORM A"/>
    <property type="match status" value="1"/>
</dbReference>
<dbReference type="Proteomes" id="UP001219518">
    <property type="component" value="Unassembled WGS sequence"/>
</dbReference>
<reference evidence="4" key="1">
    <citation type="submission" date="2021-07" db="EMBL/GenBank/DDBJ databases">
        <authorList>
            <person name="Catto M.A."/>
            <person name="Jacobson A."/>
            <person name="Kennedy G."/>
            <person name="Labadie P."/>
            <person name="Hunt B.G."/>
            <person name="Srinivasan R."/>
        </authorList>
    </citation>
    <scope>NUCLEOTIDE SEQUENCE</scope>
    <source>
        <strain evidence="4">PL_HMW_Pooled</strain>
        <tissue evidence="4">Head</tissue>
    </source>
</reference>
<keyword evidence="5" id="KW-1185">Reference proteome</keyword>
<dbReference type="PANTHER" id="PTHR12236">
    <property type="entry name" value="STRUCTURAL CONTITUENT OF CUTICLE"/>
    <property type="match status" value="1"/>
</dbReference>
<organism evidence="4 5">
    <name type="scientific">Frankliniella fusca</name>
    <dbReference type="NCBI Taxonomy" id="407009"/>
    <lineage>
        <taxon>Eukaryota</taxon>
        <taxon>Metazoa</taxon>
        <taxon>Ecdysozoa</taxon>
        <taxon>Arthropoda</taxon>
        <taxon>Hexapoda</taxon>
        <taxon>Insecta</taxon>
        <taxon>Pterygota</taxon>
        <taxon>Neoptera</taxon>
        <taxon>Paraneoptera</taxon>
        <taxon>Thysanoptera</taxon>
        <taxon>Terebrantia</taxon>
        <taxon>Thripoidea</taxon>
        <taxon>Thripidae</taxon>
        <taxon>Frankliniella</taxon>
    </lineage>
</organism>
<dbReference type="PROSITE" id="PS00233">
    <property type="entry name" value="CHIT_BIND_RR_1"/>
    <property type="match status" value="1"/>
</dbReference>
<proteinExistence type="predicted"/>
<feature type="chain" id="PRO_5042077798" evidence="3">
    <location>
        <begin position="23"/>
        <end position="210"/>
    </location>
</feature>
<dbReference type="GO" id="GO:0005615">
    <property type="term" value="C:extracellular space"/>
    <property type="evidence" value="ECO:0007669"/>
    <property type="project" value="TreeGrafter"/>
</dbReference>
<dbReference type="GO" id="GO:0031012">
    <property type="term" value="C:extracellular matrix"/>
    <property type="evidence" value="ECO:0007669"/>
    <property type="project" value="TreeGrafter"/>
</dbReference>
<keyword evidence="1 2" id="KW-0193">Cuticle</keyword>
<feature type="non-terminal residue" evidence="4">
    <location>
        <position position="210"/>
    </location>
</feature>
<dbReference type="EMBL" id="JAHWGI010001270">
    <property type="protein sequence ID" value="KAK3926856.1"/>
    <property type="molecule type" value="Genomic_DNA"/>
</dbReference>
<sequence length="210" mass="23100">MLSAQVAALLLLVAVAGRSAQGRAVVREDVKGVASLLRDEARGDPFFDDNPQYDFAYRIHDEETGDAKDQSEERRGDAVHGSYSVVDPDGTLRVVRYTADDANGFNAVVSLTPGHAKPFVPKPVVQRRVAVVQNHVDVPVPVQHHLLPSTSQQTLGDRRVLVEHPKHQAGALVQQHLIQPPLAFGLHQDVHHLIPHGPAYQLHQIHQVKK</sequence>
<protein>
    <submittedName>
        <fullName evidence="4">Cuticle protein</fullName>
    </submittedName>
</protein>
<evidence type="ECO:0000256" key="3">
    <source>
        <dbReference type="SAM" id="SignalP"/>
    </source>
</evidence>
<keyword evidence="3" id="KW-0732">Signal</keyword>
<feature type="signal peptide" evidence="3">
    <location>
        <begin position="1"/>
        <end position="22"/>
    </location>
</feature>
<dbReference type="PROSITE" id="PS51155">
    <property type="entry name" value="CHIT_BIND_RR_2"/>
    <property type="match status" value="1"/>
</dbReference>
<evidence type="ECO:0000256" key="2">
    <source>
        <dbReference type="PROSITE-ProRule" id="PRU00497"/>
    </source>
</evidence>